<reference evidence="3" key="1">
    <citation type="journal article" date="2019" name="Int. J. Syst. Evol. Microbiol.">
        <title>The Global Catalogue of Microorganisms (GCM) 10K type strain sequencing project: providing services to taxonomists for standard genome sequencing and annotation.</title>
        <authorList>
            <consortium name="The Broad Institute Genomics Platform"/>
            <consortium name="The Broad Institute Genome Sequencing Center for Infectious Disease"/>
            <person name="Wu L."/>
            <person name="Ma J."/>
        </authorList>
    </citation>
    <scope>NUCLEOTIDE SEQUENCE [LARGE SCALE GENOMIC DNA]</scope>
    <source>
        <strain evidence="3">CGMCC 1.16306</strain>
    </source>
</reference>
<comment type="caution">
    <text evidence="2">The sequence shown here is derived from an EMBL/GenBank/DDBJ whole genome shotgun (WGS) entry which is preliminary data.</text>
</comment>
<dbReference type="RefSeq" id="WP_376847689.1">
    <property type="nucleotide sequence ID" value="NZ_JBHSFW010000029.1"/>
</dbReference>
<proteinExistence type="predicted"/>
<dbReference type="EMBL" id="JBHSFW010000029">
    <property type="protein sequence ID" value="MFC4620577.1"/>
    <property type="molecule type" value="Genomic_DNA"/>
</dbReference>
<dbReference type="InterPro" id="IPR045536">
    <property type="entry name" value="DUF6431"/>
</dbReference>
<name>A0ABV9GTG7_9BACL</name>
<protein>
    <submittedName>
        <fullName evidence="2">DUF6431 domain-containing protein</fullName>
    </submittedName>
</protein>
<evidence type="ECO:0000259" key="1">
    <source>
        <dbReference type="Pfam" id="PF20020"/>
    </source>
</evidence>
<gene>
    <name evidence="2" type="ORF">ACFO4N_17950</name>
</gene>
<feature type="domain" description="DUF6431" evidence="1">
    <location>
        <begin position="9"/>
        <end position="90"/>
    </location>
</feature>
<dbReference type="Proteomes" id="UP001596022">
    <property type="component" value="Unassembled WGS sequence"/>
</dbReference>
<dbReference type="Pfam" id="PF20020">
    <property type="entry name" value="DUF6431"/>
    <property type="match status" value="1"/>
</dbReference>
<evidence type="ECO:0000313" key="3">
    <source>
        <dbReference type="Proteomes" id="UP001596022"/>
    </source>
</evidence>
<organism evidence="2 3">
    <name type="scientific">Camelliibacillus cellulosilyticus</name>
    <dbReference type="NCBI Taxonomy" id="2174486"/>
    <lineage>
        <taxon>Bacteria</taxon>
        <taxon>Bacillati</taxon>
        <taxon>Bacillota</taxon>
        <taxon>Bacilli</taxon>
        <taxon>Bacillales</taxon>
        <taxon>Sporolactobacillaceae</taxon>
        <taxon>Camelliibacillus</taxon>
    </lineage>
</organism>
<keyword evidence="3" id="KW-1185">Reference proteome</keyword>
<evidence type="ECO:0000313" key="2">
    <source>
        <dbReference type="EMBL" id="MFC4620577.1"/>
    </source>
</evidence>
<accession>A0ABV9GTG7</accession>
<sequence length="168" mass="19167">MRSTENIFSPCCVQRLEVIGSRQRTCKQGSGEKVTLVIRRTRCVLCRKIHHELPDILVPYKRYTAECIEQVVSKANPIDVPADESTLYRWKEWFDVWAPYAVGCLTSIAARFRFDLPVKDLSGPSLTVLQTFGRVEGHLNGWLANVVRPIANLHLWIHTRFAFLSGPS</sequence>